<sequence>MLKGWNFSLKKQHELVDAYARLFATLDGQLVLADILDQAAAFEATPPGGPSVFNDGKRAIAFDILRKASISADLRAELAKAAYLAQEEDQQE</sequence>
<accession>A0ABT4LFX9</accession>
<evidence type="ECO:0000313" key="3">
    <source>
        <dbReference type="Proteomes" id="UP001069802"/>
    </source>
</evidence>
<feature type="domain" description="Bbp19-like phage" evidence="1">
    <location>
        <begin position="19"/>
        <end position="75"/>
    </location>
</feature>
<protein>
    <recommendedName>
        <fullName evidence="1">Bbp19-like phage domain-containing protein</fullName>
    </recommendedName>
</protein>
<keyword evidence="3" id="KW-1185">Reference proteome</keyword>
<evidence type="ECO:0000259" key="1">
    <source>
        <dbReference type="Pfam" id="PF25181"/>
    </source>
</evidence>
<dbReference type="RefSeq" id="WP_269422197.1">
    <property type="nucleotide sequence ID" value="NZ_JAPWGY010000001.1"/>
</dbReference>
<dbReference type="EMBL" id="JAPWGY010000001">
    <property type="protein sequence ID" value="MCZ4280003.1"/>
    <property type="molecule type" value="Genomic_DNA"/>
</dbReference>
<name>A0ABT4LFX9_9PROT</name>
<organism evidence="2 3">
    <name type="scientific">Kiloniella laminariae</name>
    <dbReference type="NCBI Taxonomy" id="454162"/>
    <lineage>
        <taxon>Bacteria</taxon>
        <taxon>Pseudomonadati</taxon>
        <taxon>Pseudomonadota</taxon>
        <taxon>Alphaproteobacteria</taxon>
        <taxon>Rhodospirillales</taxon>
        <taxon>Kiloniellaceae</taxon>
        <taxon>Kiloniella</taxon>
    </lineage>
</organism>
<gene>
    <name evidence="2" type="ORF">O4H49_04385</name>
</gene>
<reference evidence="2" key="1">
    <citation type="submission" date="2022-12" db="EMBL/GenBank/DDBJ databases">
        <title>Bacterial isolates from different developmental stages of Nematostella vectensis.</title>
        <authorList>
            <person name="Fraune S."/>
        </authorList>
    </citation>
    <scope>NUCLEOTIDE SEQUENCE</scope>
    <source>
        <strain evidence="2">G21630-S1</strain>
    </source>
</reference>
<dbReference type="InterPro" id="IPR057447">
    <property type="entry name" value="Bbp19-like_phage"/>
</dbReference>
<proteinExistence type="predicted"/>
<dbReference type="Pfam" id="PF25181">
    <property type="entry name" value="Phage_Bbp19"/>
    <property type="match status" value="1"/>
</dbReference>
<dbReference type="Proteomes" id="UP001069802">
    <property type="component" value="Unassembled WGS sequence"/>
</dbReference>
<comment type="caution">
    <text evidence="2">The sequence shown here is derived from an EMBL/GenBank/DDBJ whole genome shotgun (WGS) entry which is preliminary data.</text>
</comment>
<evidence type="ECO:0000313" key="2">
    <source>
        <dbReference type="EMBL" id="MCZ4280003.1"/>
    </source>
</evidence>